<dbReference type="GO" id="GO:0000160">
    <property type="term" value="P:phosphorelay signal transduction system"/>
    <property type="evidence" value="ECO:0007669"/>
    <property type="project" value="InterPro"/>
</dbReference>
<dbReference type="InterPro" id="IPR036388">
    <property type="entry name" value="WH-like_DNA-bd_sf"/>
</dbReference>
<dbReference type="Gene3D" id="1.25.40.10">
    <property type="entry name" value="Tetratricopeptide repeat domain"/>
    <property type="match status" value="1"/>
</dbReference>
<comment type="similarity">
    <text evidence="1">Belongs to the AfsR/DnrI/RedD regulatory family.</text>
</comment>
<dbReference type="EMBL" id="AP023359">
    <property type="protein sequence ID" value="BCJ68060.1"/>
    <property type="molecule type" value="Genomic_DNA"/>
</dbReference>
<dbReference type="GO" id="GO:0006355">
    <property type="term" value="P:regulation of DNA-templated transcription"/>
    <property type="evidence" value="ECO:0007669"/>
    <property type="project" value="InterPro"/>
</dbReference>
<evidence type="ECO:0000313" key="7">
    <source>
        <dbReference type="EMBL" id="BCJ68060.1"/>
    </source>
</evidence>
<dbReference type="InterPro" id="IPR005158">
    <property type="entry name" value="BTAD"/>
</dbReference>
<name>A0A810N538_9ACTN</name>
<dbReference type="KEGG" id="pry:Prubr_50810"/>
<dbReference type="Gene3D" id="1.10.10.10">
    <property type="entry name" value="Winged helix-like DNA-binding domain superfamily/Winged helix DNA-binding domain"/>
    <property type="match status" value="1"/>
</dbReference>
<dbReference type="PANTHER" id="PTHR35807">
    <property type="entry name" value="TRANSCRIPTIONAL REGULATOR REDD-RELATED"/>
    <property type="match status" value="1"/>
</dbReference>
<dbReference type="InterPro" id="IPR051677">
    <property type="entry name" value="AfsR-DnrI-RedD_regulator"/>
</dbReference>
<dbReference type="GO" id="GO:0003677">
    <property type="term" value="F:DNA binding"/>
    <property type="evidence" value="ECO:0007669"/>
    <property type="project" value="UniProtKB-UniRule"/>
</dbReference>
<dbReference type="SUPFAM" id="SSF48452">
    <property type="entry name" value="TPR-like"/>
    <property type="match status" value="1"/>
</dbReference>
<dbReference type="PANTHER" id="PTHR35807:SF1">
    <property type="entry name" value="TRANSCRIPTIONAL REGULATOR REDD"/>
    <property type="match status" value="1"/>
</dbReference>
<keyword evidence="8" id="KW-1185">Reference proteome</keyword>
<gene>
    <name evidence="7" type="ORF">Prubr_50810</name>
</gene>
<dbReference type="InterPro" id="IPR011990">
    <property type="entry name" value="TPR-like_helical_dom_sf"/>
</dbReference>
<protein>
    <recommendedName>
        <fullName evidence="6">OmpR/PhoB-type domain-containing protein</fullName>
    </recommendedName>
</protein>
<dbReference type="PROSITE" id="PS51755">
    <property type="entry name" value="OMPR_PHOB"/>
    <property type="match status" value="1"/>
</dbReference>
<accession>A0A810N538</accession>
<evidence type="ECO:0000256" key="4">
    <source>
        <dbReference type="ARBA" id="ARBA00023163"/>
    </source>
</evidence>
<dbReference type="AlphaFoldDB" id="A0A810N538"/>
<proteinExistence type="inferred from homology"/>
<keyword evidence="4" id="KW-0804">Transcription</keyword>
<evidence type="ECO:0000259" key="6">
    <source>
        <dbReference type="PROSITE" id="PS51755"/>
    </source>
</evidence>
<dbReference type="CDD" id="cd15831">
    <property type="entry name" value="BTAD"/>
    <property type="match status" value="1"/>
</dbReference>
<sequence>MLSAAAVPEPPGLSTGPRPLRYRSRLHLRILGRLQVRDAYAVDFTPTAGKPRQLLAFLLLNAGELVRVEDCISELWGATPPRSVNHTLQTYARTIRQALTRALPTERARLVTGQSCYRLVVEPDLLDAAVFERVSRLGMAAARAGDHHTAAALLTRALQDWGGEVLADVESGPLAKASVVRLRETHRAALEQRIDSDLHLGRHWDLVPELARRCAKHPTYESLRAQHMLALHRCGQDDAAIRVFEELKVILADRFGIEPGPRVMSLYRAIRSGDT</sequence>
<keyword evidence="3 5" id="KW-0238">DNA-binding</keyword>
<evidence type="ECO:0000256" key="5">
    <source>
        <dbReference type="PROSITE-ProRule" id="PRU01091"/>
    </source>
</evidence>
<feature type="domain" description="OmpR/PhoB-type" evidence="6">
    <location>
        <begin position="17"/>
        <end position="121"/>
    </location>
</feature>
<dbReference type="SUPFAM" id="SSF46894">
    <property type="entry name" value="C-terminal effector domain of the bipartite response regulators"/>
    <property type="match status" value="1"/>
</dbReference>
<evidence type="ECO:0000256" key="3">
    <source>
        <dbReference type="ARBA" id="ARBA00023125"/>
    </source>
</evidence>
<dbReference type="SMART" id="SM00862">
    <property type="entry name" value="Trans_reg_C"/>
    <property type="match status" value="1"/>
</dbReference>
<reference evidence="7" key="1">
    <citation type="submission" date="2020-08" db="EMBL/GenBank/DDBJ databases">
        <title>Whole genome shotgun sequence of Polymorphospora rubra NBRC 101157.</title>
        <authorList>
            <person name="Komaki H."/>
            <person name="Tamura T."/>
        </authorList>
    </citation>
    <scope>NUCLEOTIDE SEQUENCE</scope>
    <source>
        <strain evidence="7">NBRC 101157</strain>
    </source>
</reference>
<evidence type="ECO:0000256" key="1">
    <source>
        <dbReference type="ARBA" id="ARBA00005820"/>
    </source>
</evidence>
<evidence type="ECO:0000313" key="8">
    <source>
        <dbReference type="Proteomes" id="UP000680866"/>
    </source>
</evidence>
<dbReference type="InterPro" id="IPR001867">
    <property type="entry name" value="OmpR/PhoB-type_DNA-bd"/>
</dbReference>
<keyword evidence="2" id="KW-0805">Transcription regulation</keyword>
<dbReference type="SMART" id="SM01043">
    <property type="entry name" value="BTAD"/>
    <property type="match status" value="1"/>
</dbReference>
<dbReference type="Proteomes" id="UP000680866">
    <property type="component" value="Chromosome"/>
</dbReference>
<dbReference type="Pfam" id="PF03704">
    <property type="entry name" value="BTAD"/>
    <property type="match status" value="1"/>
</dbReference>
<feature type="DNA-binding region" description="OmpR/PhoB-type" evidence="5">
    <location>
        <begin position="17"/>
        <end position="121"/>
    </location>
</feature>
<organism evidence="7 8">
    <name type="scientific">Polymorphospora rubra</name>
    <dbReference type="NCBI Taxonomy" id="338584"/>
    <lineage>
        <taxon>Bacteria</taxon>
        <taxon>Bacillati</taxon>
        <taxon>Actinomycetota</taxon>
        <taxon>Actinomycetes</taxon>
        <taxon>Micromonosporales</taxon>
        <taxon>Micromonosporaceae</taxon>
        <taxon>Polymorphospora</taxon>
    </lineage>
</organism>
<dbReference type="InterPro" id="IPR016032">
    <property type="entry name" value="Sig_transdc_resp-reg_C-effctor"/>
</dbReference>
<evidence type="ECO:0000256" key="2">
    <source>
        <dbReference type="ARBA" id="ARBA00023015"/>
    </source>
</evidence>